<name>A0AAJ0N539_9XANT</name>
<evidence type="ECO:0000313" key="1">
    <source>
        <dbReference type="EMBL" id="KHM95096.1"/>
    </source>
</evidence>
<dbReference type="AlphaFoldDB" id="A0AAJ0N539"/>
<evidence type="ECO:0000313" key="2">
    <source>
        <dbReference type="Proteomes" id="UP000030969"/>
    </source>
</evidence>
<protein>
    <submittedName>
        <fullName evidence="1">Uncharacterized protein</fullName>
    </submittedName>
</protein>
<dbReference type="Proteomes" id="UP000030969">
    <property type="component" value="Unassembled WGS sequence"/>
</dbReference>
<accession>A0AAJ0N539</accession>
<comment type="caution">
    <text evidence="1">The sequence shown here is derived from an EMBL/GenBank/DDBJ whole genome shotgun (WGS) entry which is preliminary data.</text>
</comment>
<organism evidence="1 2">
    <name type="scientific">Xanthomonas vesicatoria</name>
    <dbReference type="NCBI Taxonomy" id="56460"/>
    <lineage>
        <taxon>Bacteria</taxon>
        <taxon>Pseudomonadati</taxon>
        <taxon>Pseudomonadota</taxon>
        <taxon>Gammaproteobacteria</taxon>
        <taxon>Lysobacterales</taxon>
        <taxon>Lysobacteraceae</taxon>
        <taxon>Xanthomonas</taxon>
    </lineage>
</organism>
<sequence length="72" mass="7913">MKQLLPSDKSTLSRSAAVLQDAQHGCARAAVHGMVRRALEARTATSVSDMSVDKGTRCHCPRYRMQHAYARA</sequence>
<gene>
    <name evidence="1" type="ORF">OR61_09720</name>
</gene>
<dbReference type="EMBL" id="JSYJ01000049">
    <property type="protein sequence ID" value="KHM95096.1"/>
    <property type="molecule type" value="Genomic_DNA"/>
</dbReference>
<reference evidence="1 2" key="1">
    <citation type="submission" date="2014-11" db="EMBL/GenBank/DDBJ databases">
        <title>Draft Genome Sequences of Xanthomonas vesicatoria Strains from the Balkan Peninsula.</title>
        <authorList>
            <person name="Vancheva T."/>
            <person name="Lefeuvre P."/>
            <person name="Bogatzevska N."/>
            <person name="Moncheva P."/>
            <person name="Koebnik R."/>
        </authorList>
    </citation>
    <scope>NUCLEOTIDE SEQUENCE [LARGE SCALE GENOMIC DNA]</scope>
    <source>
        <strain evidence="1 2">53M</strain>
    </source>
</reference>
<proteinExistence type="predicted"/>